<sequence>MLASITGFPAFKKFLPDMDSCCDGSKNLPLNDVFGADMSVTKPGFGYFPSNNSSAICSVLPSTGTM</sequence>
<evidence type="ECO:0000313" key="1">
    <source>
        <dbReference type="Proteomes" id="UP000887540"/>
    </source>
</evidence>
<dbReference type="WBParaSite" id="ACRNAN_scaffold9177.g10559.t1">
    <property type="protein sequence ID" value="ACRNAN_scaffold9177.g10559.t1"/>
    <property type="gene ID" value="ACRNAN_scaffold9177.g10559"/>
</dbReference>
<dbReference type="AlphaFoldDB" id="A0A914EN05"/>
<evidence type="ECO:0000313" key="2">
    <source>
        <dbReference type="WBParaSite" id="ACRNAN_scaffold9177.g10559.t1"/>
    </source>
</evidence>
<reference evidence="2" key="1">
    <citation type="submission" date="2022-11" db="UniProtKB">
        <authorList>
            <consortium name="WormBaseParasite"/>
        </authorList>
    </citation>
    <scope>IDENTIFICATION</scope>
</reference>
<dbReference type="Proteomes" id="UP000887540">
    <property type="component" value="Unplaced"/>
</dbReference>
<accession>A0A914EN05</accession>
<organism evidence="1 2">
    <name type="scientific">Acrobeloides nanus</name>
    <dbReference type="NCBI Taxonomy" id="290746"/>
    <lineage>
        <taxon>Eukaryota</taxon>
        <taxon>Metazoa</taxon>
        <taxon>Ecdysozoa</taxon>
        <taxon>Nematoda</taxon>
        <taxon>Chromadorea</taxon>
        <taxon>Rhabditida</taxon>
        <taxon>Tylenchina</taxon>
        <taxon>Cephalobomorpha</taxon>
        <taxon>Cephaloboidea</taxon>
        <taxon>Cephalobidae</taxon>
        <taxon>Acrobeloides</taxon>
    </lineage>
</organism>
<proteinExistence type="predicted"/>
<keyword evidence="1" id="KW-1185">Reference proteome</keyword>
<name>A0A914EN05_9BILA</name>
<protein>
    <submittedName>
        <fullName evidence="2">Uncharacterized protein</fullName>
    </submittedName>
</protein>